<feature type="binding site" evidence="14">
    <location>
        <position position="674"/>
    </location>
    <ligand>
        <name>Zn(2+)</name>
        <dbReference type="ChEBI" id="CHEBI:29105"/>
    </ligand>
</feature>
<evidence type="ECO:0000256" key="11">
    <source>
        <dbReference type="ARBA" id="ARBA00023146"/>
    </source>
</evidence>
<dbReference type="Gene3D" id="3.30.930.10">
    <property type="entry name" value="Bira Bifunctional Protein, Domain 2"/>
    <property type="match status" value="1"/>
</dbReference>
<dbReference type="GO" id="GO:0005524">
    <property type="term" value="F:ATP binding"/>
    <property type="evidence" value="ECO:0007669"/>
    <property type="project" value="UniProtKB-UniRule"/>
</dbReference>
<feature type="coiled-coil region" evidence="15">
    <location>
        <begin position="730"/>
        <end position="764"/>
    </location>
</feature>
<dbReference type="Gene3D" id="6.10.250.550">
    <property type="match status" value="1"/>
</dbReference>
<evidence type="ECO:0000256" key="9">
    <source>
        <dbReference type="ARBA" id="ARBA00022884"/>
    </source>
</evidence>
<dbReference type="GO" id="GO:0140096">
    <property type="term" value="F:catalytic activity, acting on a protein"/>
    <property type="evidence" value="ECO:0007669"/>
    <property type="project" value="UniProtKB-ARBA"/>
</dbReference>
<dbReference type="Gene3D" id="3.30.980.10">
    <property type="entry name" value="Threonyl-trna Synthetase, Chain A, domain 2"/>
    <property type="match status" value="1"/>
</dbReference>
<dbReference type="Pfam" id="PF02272">
    <property type="entry name" value="DHHA1"/>
    <property type="match status" value="1"/>
</dbReference>
<keyword evidence="2 14" id="KW-0963">Cytoplasm</keyword>
<proteinExistence type="inferred from homology"/>
<dbReference type="InterPro" id="IPR023033">
    <property type="entry name" value="Ala_tRNA_ligase_euk/bac"/>
</dbReference>
<comment type="domain">
    <text evidence="14">Consists of three domains; the N-terminal catalytic domain, the editing domain and the C-terminal C-Ala domain. The editing domain removes incorrectly charged amino acids, while the C-Ala domain, along with tRNA(Ala), serves as a bridge to cooperatively bring together the editing and aminoacylation centers thus stimulating deacylation of misacylated tRNAs.</text>
</comment>
<reference evidence="17 18" key="1">
    <citation type="submission" date="2017-09" db="EMBL/GenBank/DDBJ databases">
        <title>Complete genome sequence of Oxytococcus suis strain ZY16052.</title>
        <authorList>
            <person name="Li F."/>
        </authorList>
    </citation>
    <scope>NUCLEOTIDE SEQUENCE [LARGE SCALE GENOMIC DNA]</scope>
    <source>
        <strain evidence="17 18">ZY16052</strain>
    </source>
</reference>
<dbReference type="EC" id="6.1.1.7" evidence="14"/>
<keyword evidence="8 14" id="KW-0067">ATP-binding</keyword>
<keyword evidence="11 14" id="KW-0030">Aminoacyl-tRNA synthetase</keyword>
<dbReference type="SUPFAM" id="SSF55186">
    <property type="entry name" value="ThrRS/AlaRS common domain"/>
    <property type="match status" value="1"/>
</dbReference>
<feature type="binding site" evidence="14">
    <location>
        <position position="568"/>
    </location>
    <ligand>
        <name>Zn(2+)</name>
        <dbReference type="ChEBI" id="CHEBI:29105"/>
    </ligand>
</feature>
<dbReference type="EMBL" id="CP023434">
    <property type="protein sequence ID" value="AXY25435.1"/>
    <property type="molecule type" value="Genomic_DNA"/>
</dbReference>
<dbReference type="PROSITE" id="PS50860">
    <property type="entry name" value="AA_TRNA_LIGASE_II_ALA"/>
    <property type="match status" value="1"/>
</dbReference>
<dbReference type="InterPro" id="IPR009000">
    <property type="entry name" value="Transl_B-barrel_sf"/>
</dbReference>
<evidence type="ECO:0000256" key="15">
    <source>
        <dbReference type="SAM" id="Coils"/>
    </source>
</evidence>
<dbReference type="Pfam" id="PF01411">
    <property type="entry name" value="tRNA-synt_2c"/>
    <property type="match status" value="1"/>
</dbReference>
<dbReference type="InterPro" id="IPR045864">
    <property type="entry name" value="aa-tRNA-synth_II/BPL/LPL"/>
</dbReference>
<feature type="domain" description="Alanyl-transfer RNA synthetases family profile" evidence="16">
    <location>
        <begin position="4"/>
        <end position="713"/>
    </location>
</feature>
<dbReference type="Pfam" id="PF07973">
    <property type="entry name" value="tRNA_SAD"/>
    <property type="match status" value="1"/>
</dbReference>
<evidence type="ECO:0000256" key="14">
    <source>
        <dbReference type="HAMAP-Rule" id="MF_00036"/>
    </source>
</evidence>
<dbReference type="GO" id="GO:0002161">
    <property type="term" value="F:aminoacyl-tRNA deacylase activity"/>
    <property type="evidence" value="ECO:0007669"/>
    <property type="project" value="TreeGrafter"/>
</dbReference>
<dbReference type="SUPFAM" id="SSF50447">
    <property type="entry name" value="Translation proteins"/>
    <property type="match status" value="1"/>
</dbReference>
<dbReference type="PRINTS" id="PR00980">
    <property type="entry name" value="TRNASYNTHALA"/>
</dbReference>
<dbReference type="PANTHER" id="PTHR11777">
    <property type="entry name" value="ALANYL-TRNA SYNTHETASE"/>
    <property type="match status" value="1"/>
</dbReference>
<dbReference type="FunFam" id="3.30.54.20:FF:000001">
    <property type="entry name" value="Alanine--tRNA ligase"/>
    <property type="match status" value="1"/>
</dbReference>
<dbReference type="SMART" id="SM00863">
    <property type="entry name" value="tRNA_SAD"/>
    <property type="match status" value="1"/>
</dbReference>
<evidence type="ECO:0000313" key="17">
    <source>
        <dbReference type="EMBL" id="AXY25435.1"/>
    </source>
</evidence>
<evidence type="ECO:0000256" key="6">
    <source>
        <dbReference type="ARBA" id="ARBA00022741"/>
    </source>
</evidence>
<keyword evidence="6 14" id="KW-0547">Nucleotide-binding</keyword>
<feature type="binding site" evidence="14">
    <location>
        <position position="572"/>
    </location>
    <ligand>
        <name>Zn(2+)</name>
        <dbReference type="ChEBI" id="CHEBI:29105"/>
    </ligand>
</feature>
<dbReference type="InterPro" id="IPR002318">
    <property type="entry name" value="Ala-tRNA-lgiase_IIc"/>
</dbReference>
<evidence type="ECO:0000256" key="3">
    <source>
        <dbReference type="ARBA" id="ARBA00022555"/>
    </source>
</evidence>
<dbReference type="FunFam" id="3.10.310.40:FF:000001">
    <property type="entry name" value="Alanine--tRNA ligase"/>
    <property type="match status" value="1"/>
</dbReference>
<dbReference type="RefSeq" id="WP_118990347.1">
    <property type="nucleotide sequence ID" value="NZ_CP023434.1"/>
</dbReference>
<keyword evidence="9 14" id="KW-0694">RNA-binding</keyword>
<dbReference type="GO" id="GO:0008270">
    <property type="term" value="F:zinc ion binding"/>
    <property type="evidence" value="ECO:0007669"/>
    <property type="project" value="UniProtKB-UniRule"/>
</dbReference>
<dbReference type="FunFam" id="3.30.980.10:FF:000004">
    <property type="entry name" value="Alanine--tRNA ligase, cytoplasmic"/>
    <property type="match status" value="1"/>
</dbReference>
<dbReference type="AlphaFoldDB" id="A0A347WK28"/>
<accession>A0A347WK28</accession>
<keyword evidence="18" id="KW-1185">Reference proteome</keyword>
<dbReference type="GO" id="GO:0005829">
    <property type="term" value="C:cytosol"/>
    <property type="evidence" value="ECO:0007669"/>
    <property type="project" value="TreeGrafter"/>
</dbReference>
<dbReference type="OrthoDB" id="9803884at2"/>
<comment type="cofactor">
    <cofactor evidence="14">
        <name>Zn(2+)</name>
        <dbReference type="ChEBI" id="CHEBI:29105"/>
    </cofactor>
    <text evidence="14">Binds 1 zinc ion per subunit.</text>
</comment>
<evidence type="ECO:0000256" key="8">
    <source>
        <dbReference type="ARBA" id="ARBA00022840"/>
    </source>
</evidence>
<evidence type="ECO:0000256" key="5">
    <source>
        <dbReference type="ARBA" id="ARBA00022723"/>
    </source>
</evidence>
<dbReference type="InterPro" id="IPR050058">
    <property type="entry name" value="Ala-tRNA_ligase"/>
</dbReference>
<dbReference type="PANTHER" id="PTHR11777:SF9">
    <property type="entry name" value="ALANINE--TRNA LIGASE, CYTOPLASMIC"/>
    <property type="match status" value="1"/>
</dbReference>
<comment type="similarity">
    <text evidence="1 14">Belongs to the class-II aminoacyl-tRNA synthetase family.</text>
</comment>
<organism evidence="17 18">
    <name type="scientific">Suicoccus acidiformans</name>
    <dbReference type="NCBI Taxonomy" id="2036206"/>
    <lineage>
        <taxon>Bacteria</taxon>
        <taxon>Bacillati</taxon>
        <taxon>Bacillota</taxon>
        <taxon>Bacilli</taxon>
        <taxon>Lactobacillales</taxon>
        <taxon>Aerococcaceae</taxon>
        <taxon>Suicoccus</taxon>
    </lineage>
</organism>
<feature type="binding site" evidence="14">
    <location>
        <position position="670"/>
    </location>
    <ligand>
        <name>Zn(2+)</name>
        <dbReference type="ChEBI" id="CHEBI:29105"/>
    </ligand>
</feature>
<dbReference type="InterPro" id="IPR012947">
    <property type="entry name" value="tRNA_SAD"/>
</dbReference>
<dbReference type="InterPro" id="IPR018165">
    <property type="entry name" value="Ala-tRNA-synth_IIc_core"/>
</dbReference>
<evidence type="ECO:0000256" key="1">
    <source>
        <dbReference type="ARBA" id="ARBA00008226"/>
    </source>
</evidence>
<dbReference type="InterPro" id="IPR018162">
    <property type="entry name" value="Ala-tRNA-ligase_IIc_anticod-bd"/>
</dbReference>
<sequence>MKELTSHQIRQMFLDFFAEKGHKVLPSASLIPVNDPTLLWINSGVATLKKYFDGTETPEVPRLTNSQKSIRTNDIENVGVTARHHTLFEMLGNFSIGDYFKEDAIAWAWEFLTDEQWLGLDPDRLYVTYYPEDTETKELWEQIENFDSSHIVPVEDNFWDIGAGPCGPDTEIFYDRGEAFNNLAEDDPENYPGGENERWLEIWNLVFSEFNHMPDDTYEPLPHKNVDTGMGLERITSVIQDTPTNFETDLFMPIIQHIQEISGVNYASAEDKQVSFKVIADHIRAVSFAVSDGALPSNEGRGYILRRLIRRSVMHGRRLGIMRPFLAELVPIVSEVMGAHYQELHDKVAFVQQVISNEEDRFHETIEGGENLLEDLIADLKAEGKQEIPGAKAFQLYDTFGFPLELTQELAQENGLTVDEAGFEEHMSEQRERARAARSDEQSMSIQSEILQEIDADFTFLGYEQIKANGTVTAIVVDDQRSNQLPPHSQGWVFFNRSPFYAESGGQVADQGGIFDGEDLFAEVLDVQKAPNGQNMHYLKTYEYPINVDQSYTLEVDGSARMRTRKNHTATHLLHQGLKTVLGEHANQAGSYVGPDRLRFDFSHFGKVTEEELSQIEAYVNFWIENSVPVNISEMPIDEAKASGAQALFGEKYGDIVRVVNIANESIELCGGTHVGNTNEIDTFKLLSESGIGAGIRRIEALTGQAAIDYYREQEAILHQAQEALKVSQADQMVGRIEQMHQEIKQLESQVESLNAKLIHVQEADLFAQVEQAGDFTYILAAVDNQNNDQLRNLGDTWREKAASNILVAVSNQGDKVGLLVFVDDDSVAKGVKAGDLIKPLAKLIGGGGGGRPQMAQAGGKNVAGIPQLMEEAGSIIQAILAPEAEATDTETESEEA</sequence>
<comment type="function">
    <text evidence="12 14">Catalyzes the attachment of alanine to tRNA(Ala) in a two-step reaction: alanine is first activated by ATP to form Ala-AMP and then transferred to the acceptor end of tRNA(Ala). Also edits incorrectly charged Ser-tRNA(Ala) and Gly-tRNA(Ala) via its editing domain.</text>
</comment>
<dbReference type="Gene3D" id="3.10.310.40">
    <property type="match status" value="1"/>
</dbReference>
<dbReference type="CDD" id="cd00673">
    <property type="entry name" value="AlaRS_core"/>
    <property type="match status" value="1"/>
</dbReference>
<dbReference type="GO" id="GO:0000049">
    <property type="term" value="F:tRNA binding"/>
    <property type="evidence" value="ECO:0007669"/>
    <property type="project" value="UniProtKB-KW"/>
</dbReference>
<comment type="subcellular location">
    <subcellularLocation>
        <location evidence="14">Cytoplasm</location>
    </subcellularLocation>
</comment>
<keyword evidence="5 14" id="KW-0479">Metal-binding</keyword>
<dbReference type="GO" id="GO:0006419">
    <property type="term" value="P:alanyl-tRNA aminoacylation"/>
    <property type="evidence" value="ECO:0007669"/>
    <property type="project" value="UniProtKB-UniRule"/>
</dbReference>
<protein>
    <recommendedName>
        <fullName evidence="14">Alanine--tRNA ligase</fullName>
        <ecNumber evidence="14">6.1.1.7</ecNumber>
    </recommendedName>
    <alternativeName>
        <fullName evidence="14">Alanyl-tRNA synthetase</fullName>
        <shortName evidence="14">AlaRS</shortName>
    </alternativeName>
</protein>
<dbReference type="InterPro" id="IPR018164">
    <property type="entry name" value="Ala-tRNA-synth_IIc_N"/>
</dbReference>
<keyword evidence="4 14" id="KW-0436">Ligase</keyword>
<comment type="catalytic activity">
    <reaction evidence="13 14">
        <text>tRNA(Ala) + L-alanine + ATP = L-alanyl-tRNA(Ala) + AMP + diphosphate</text>
        <dbReference type="Rhea" id="RHEA:12540"/>
        <dbReference type="Rhea" id="RHEA-COMP:9657"/>
        <dbReference type="Rhea" id="RHEA-COMP:9923"/>
        <dbReference type="ChEBI" id="CHEBI:30616"/>
        <dbReference type="ChEBI" id="CHEBI:33019"/>
        <dbReference type="ChEBI" id="CHEBI:57972"/>
        <dbReference type="ChEBI" id="CHEBI:78442"/>
        <dbReference type="ChEBI" id="CHEBI:78497"/>
        <dbReference type="ChEBI" id="CHEBI:456215"/>
        <dbReference type="EC" id="6.1.1.7"/>
    </reaction>
</comment>
<dbReference type="GO" id="GO:0016740">
    <property type="term" value="F:transferase activity"/>
    <property type="evidence" value="ECO:0007669"/>
    <property type="project" value="UniProtKB-ARBA"/>
</dbReference>
<dbReference type="NCBIfam" id="TIGR00344">
    <property type="entry name" value="alaS"/>
    <property type="match status" value="1"/>
</dbReference>
<dbReference type="SUPFAM" id="SSF55681">
    <property type="entry name" value="Class II aaRS and biotin synthetases"/>
    <property type="match status" value="1"/>
</dbReference>
<dbReference type="InterPro" id="IPR003156">
    <property type="entry name" value="DHHA1_dom"/>
</dbReference>
<evidence type="ECO:0000259" key="16">
    <source>
        <dbReference type="PROSITE" id="PS50860"/>
    </source>
</evidence>
<evidence type="ECO:0000256" key="10">
    <source>
        <dbReference type="ARBA" id="ARBA00022917"/>
    </source>
</evidence>
<evidence type="ECO:0000313" key="18">
    <source>
        <dbReference type="Proteomes" id="UP000263232"/>
    </source>
</evidence>
<keyword evidence="15" id="KW-0175">Coiled coil</keyword>
<dbReference type="Gene3D" id="3.30.54.20">
    <property type="match status" value="1"/>
</dbReference>
<evidence type="ECO:0000256" key="13">
    <source>
        <dbReference type="ARBA" id="ARBA00048300"/>
    </source>
</evidence>
<evidence type="ECO:0000256" key="2">
    <source>
        <dbReference type="ARBA" id="ARBA00022490"/>
    </source>
</evidence>
<dbReference type="GO" id="GO:0004813">
    <property type="term" value="F:alanine-tRNA ligase activity"/>
    <property type="evidence" value="ECO:0007669"/>
    <property type="project" value="UniProtKB-UniRule"/>
</dbReference>
<evidence type="ECO:0000256" key="12">
    <source>
        <dbReference type="ARBA" id="ARBA00024779"/>
    </source>
</evidence>
<evidence type="ECO:0000256" key="7">
    <source>
        <dbReference type="ARBA" id="ARBA00022833"/>
    </source>
</evidence>
<dbReference type="FunFam" id="3.30.930.10:FF:000046">
    <property type="entry name" value="Alanine--tRNA ligase"/>
    <property type="match status" value="1"/>
</dbReference>
<keyword evidence="3 14" id="KW-0820">tRNA-binding</keyword>
<name>A0A347WK28_9LACT</name>
<keyword evidence="10 14" id="KW-0648">Protein biosynthesis</keyword>
<dbReference type="HAMAP" id="MF_00036_B">
    <property type="entry name" value="Ala_tRNA_synth_B"/>
    <property type="match status" value="1"/>
</dbReference>
<evidence type="ECO:0000256" key="4">
    <source>
        <dbReference type="ARBA" id="ARBA00022598"/>
    </source>
</evidence>
<gene>
    <name evidence="14" type="primary">alaS</name>
    <name evidence="17" type="ORF">CL176_05145</name>
</gene>
<keyword evidence="7 14" id="KW-0862">Zinc</keyword>
<dbReference type="Gene3D" id="2.40.30.130">
    <property type="match status" value="1"/>
</dbReference>
<dbReference type="SUPFAM" id="SSF101353">
    <property type="entry name" value="Putative anticodon-binding domain of alanyl-tRNA synthetase (AlaRS)"/>
    <property type="match status" value="1"/>
</dbReference>
<dbReference type="Proteomes" id="UP000263232">
    <property type="component" value="Chromosome"/>
</dbReference>
<dbReference type="InterPro" id="IPR018163">
    <property type="entry name" value="Thr/Ala-tRNA-synth_IIc_edit"/>
</dbReference>
<dbReference type="KEGG" id="abae:CL176_05145"/>